<keyword evidence="3" id="KW-0175">Coiled coil</keyword>
<feature type="domain" description="Flagellar hook-associated protein 2 C-terminal" evidence="7">
    <location>
        <begin position="214"/>
        <end position="436"/>
    </location>
</feature>
<dbReference type="PANTHER" id="PTHR30288:SF0">
    <property type="entry name" value="FLAGELLAR HOOK-ASSOCIATED PROTEIN 2"/>
    <property type="match status" value="1"/>
</dbReference>
<evidence type="ECO:0000256" key="5">
    <source>
        <dbReference type="RuleBase" id="RU362066"/>
    </source>
</evidence>
<gene>
    <name evidence="8" type="ORF">SHEWBE_3590</name>
</gene>
<dbReference type="PANTHER" id="PTHR30288">
    <property type="entry name" value="FLAGELLAR CAP/ASSEMBLY PROTEIN FLID"/>
    <property type="match status" value="1"/>
</dbReference>
<name>A0A330M7X9_9GAMM</name>
<sequence>MALTATGIGSGLDINTIVGVLVDAEKLPKEAVFDKTEKSIDAKVSAIGTLKSSLSTFQDALEKLKDGGSLNQRTVSTGESSYLTATADKTSQTGSYNIKVEQLAQQHKVAGINVADSSVPVGEGSLDLTVNGESFSVAVGATDSLEDIAESINSATDNVGVIATIITSDAGSRLVLSSTIEGTDSQIGVVANDTVGSGLDNMFGGANLSELQVAKNSIIHVDGQKLTSQTNEVKGAITGVTLNLTDADLNKTTLVKIDLDKDAVKDNVQGFVDAYNSLIDTIDKLSAYDVDKKEAAALQGDSMIRSIESQLRNMISSRVTVGSETVALYDIGIEADRYGKLSVDSDKLDTMIENNMSSIEGLFSTKDTGLASRLDTLVESYVKPITGLIDSRNNAYTNDIDRLDDQREAFTLRMEQLNARLMKQFNAMDLIVGKLNMQSSSIINGLNALPGVVRSQG</sequence>
<dbReference type="Pfam" id="PF07195">
    <property type="entry name" value="FliD_C"/>
    <property type="match status" value="1"/>
</dbReference>
<dbReference type="InterPro" id="IPR003481">
    <property type="entry name" value="FliD_N"/>
</dbReference>
<dbReference type="KEGG" id="sbk:SHEWBE_3590"/>
<evidence type="ECO:0000256" key="1">
    <source>
        <dbReference type="ARBA" id="ARBA00009764"/>
    </source>
</evidence>
<keyword evidence="4 5" id="KW-0975">Bacterial flagellum</keyword>
<dbReference type="RefSeq" id="WP_112353399.1">
    <property type="nucleotide sequence ID" value="NZ_LS483452.1"/>
</dbReference>
<keyword evidence="8" id="KW-0282">Flagellum</keyword>
<comment type="similarity">
    <text evidence="1 5">Belongs to the FliD family.</text>
</comment>
<evidence type="ECO:0000259" key="6">
    <source>
        <dbReference type="Pfam" id="PF02465"/>
    </source>
</evidence>
<dbReference type="AlphaFoldDB" id="A0A330M7X9"/>
<evidence type="ECO:0000256" key="3">
    <source>
        <dbReference type="ARBA" id="ARBA00023054"/>
    </source>
</evidence>
<dbReference type="InterPro" id="IPR040026">
    <property type="entry name" value="FliD"/>
</dbReference>
<dbReference type="Pfam" id="PF07196">
    <property type="entry name" value="Flagellin_IN"/>
    <property type="match status" value="1"/>
</dbReference>
<evidence type="ECO:0000256" key="2">
    <source>
        <dbReference type="ARBA" id="ARBA00011255"/>
    </source>
</evidence>
<reference evidence="9" key="1">
    <citation type="submission" date="2018-06" db="EMBL/GenBank/DDBJ databases">
        <authorList>
            <person name="Cea G.-C."/>
            <person name="William W."/>
        </authorList>
    </citation>
    <scope>NUCLEOTIDE SEQUENCE [LARGE SCALE GENOMIC DNA]</scope>
    <source>
        <strain evidence="9">DB21MT-2</strain>
    </source>
</reference>
<comment type="subunit">
    <text evidence="2 5">Homopentamer.</text>
</comment>
<evidence type="ECO:0000313" key="8">
    <source>
        <dbReference type="EMBL" id="SQH77553.1"/>
    </source>
</evidence>
<dbReference type="GO" id="GO:0005576">
    <property type="term" value="C:extracellular region"/>
    <property type="evidence" value="ECO:0007669"/>
    <property type="project" value="UniProtKB-SubCell"/>
</dbReference>
<organism evidence="8 9">
    <name type="scientific">Shewanella benthica</name>
    <dbReference type="NCBI Taxonomy" id="43661"/>
    <lineage>
        <taxon>Bacteria</taxon>
        <taxon>Pseudomonadati</taxon>
        <taxon>Pseudomonadota</taxon>
        <taxon>Gammaproteobacteria</taxon>
        <taxon>Alteromonadales</taxon>
        <taxon>Shewanellaceae</taxon>
        <taxon>Shewanella</taxon>
    </lineage>
</organism>
<dbReference type="GO" id="GO:0071973">
    <property type="term" value="P:bacterial-type flagellum-dependent cell motility"/>
    <property type="evidence" value="ECO:0007669"/>
    <property type="project" value="TreeGrafter"/>
</dbReference>
<feature type="domain" description="Flagellar hook-associated protein 2 N-terminal" evidence="6">
    <location>
        <begin position="10"/>
        <end position="107"/>
    </location>
</feature>
<dbReference type="GO" id="GO:0009421">
    <property type="term" value="C:bacterial-type flagellum filament cap"/>
    <property type="evidence" value="ECO:0007669"/>
    <property type="project" value="InterPro"/>
</dbReference>
<evidence type="ECO:0000259" key="7">
    <source>
        <dbReference type="Pfam" id="PF07195"/>
    </source>
</evidence>
<dbReference type="OrthoDB" id="9810816at2"/>
<keyword evidence="8" id="KW-0966">Cell projection</keyword>
<evidence type="ECO:0000256" key="4">
    <source>
        <dbReference type="ARBA" id="ARBA00023143"/>
    </source>
</evidence>
<keyword evidence="8" id="KW-0969">Cilium</keyword>
<dbReference type="Proteomes" id="UP000250123">
    <property type="component" value="Chromosome SHEWBE"/>
</dbReference>
<dbReference type="Pfam" id="PF02465">
    <property type="entry name" value="FliD_N"/>
    <property type="match status" value="1"/>
</dbReference>
<protein>
    <recommendedName>
        <fullName evidence="5">Flagellar hook-associated protein 2</fullName>
        <shortName evidence="5">HAP2</shortName>
    </recommendedName>
    <alternativeName>
        <fullName evidence="5">Flagellar cap protein</fullName>
    </alternativeName>
</protein>
<evidence type="ECO:0000313" key="9">
    <source>
        <dbReference type="Proteomes" id="UP000250123"/>
    </source>
</evidence>
<dbReference type="EMBL" id="LS483452">
    <property type="protein sequence ID" value="SQH77553.1"/>
    <property type="molecule type" value="Genomic_DNA"/>
</dbReference>
<comment type="function">
    <text evidence="5">Required for morphogenesis and for the elongation of the flagellar filament by facilitating polymerization of the flagellin monomers at the tip of growing filament. Forms a capping structure, which prevents flagellin subunits (transported through the central channel of the flagellum) from leaking out without polymerization at the distal end.</text>
</comment>
<dbReference type="GO" id="GO:0007155">
    <property type="term" value="P:cell adhesion"/>
    <property type="evidence" value="ECO:0007669"/>
    <property type="project" value="InterPro"/>
</dbReference>
<dbReference type="GO" id="GO:0009424">
    <property type="term" value="C:bacterial-type flagellum hook"/>
    <property type="evidence" value="ECO:0007669"/>
    <property type="project" value="UniProtKB-UniRule"/>
</dbReference>
<dbReference type="InterPro" id="IPR010809">
    <property type="entry name" value="FliD_C"/>
</dbReference>
<proteinExistence type="inferred from homology"/>
<accession>A0A330M7X9</accession>
<keyword evidence="5" id="KW-0964">Secreted</keyword>
<comment type="subcellular location">
    <subcellularLocation>
        <location evidence="5">Secreted</location>
    </subcellularLocation>
    <subcellularLocation>
        <location evidence="5">Bacterial flagellum</location>
    </subcellularLocation>
</comment>
<dbReference type="InterPro" id="IPR010810">
    <property type="entry name" value="Flagellin_hook_IN_motif"/>
</dbReference>